<dbReference type="InterPro" id="IPR026444">
    <property type="entry name" value="Secre_tail"/>
</dbReference>
<evidence type="ECO:0000313" key="8">
    <source>
        <dbReference type="Proteomes" id="UP000239522"/>
    </source>
</evidence>
<sequence length="412" mass="43577">MIQKSPLLTDLSGFSALEIVGSASAQEFVVRENDLLTTLNGLQALRTVSKRIGVWSNPKLETLEGLNNLKLIKDNVTSELIRIGTSGSAGNPLLTDFCALSGIIDIIGAAVLDADPLSFINNETTFNPTFTDISNGTCTSVFTGNLTVTTQAEVDALPIQYTHITGRLDILGGGGDISNLSKFSDLKDLGRRLLIQDCPLVTDMTGFSSLEAIGSLDANEELVIRRMDGLTTLNGLQSLTSVGRRVGVRQNPVLTTLEGLNNLQTIGENKINIGDAACGDDTSLGNATLVDYCALQTLITTIGLSTLEAGGSCISGNAAYNPTFTNISGGTCTLSVNTFAEESFSIYPNPVSTILTIESFETLDSIKIINALGMEVLKTTNTALNISHLPTGLYFVKISAGNKSAVKKIIKN</sequence>
<dbReference type="Pfam" id="PF18962">
    <property type="entry name" value="Por_Secre_tail"/>
    <property type="match status" value="1"/>
</dbReference>
<dbReference type="NCBIfam" id="TIGR04183">
    <property type="entry name" value="Por_Secre_tail"/>
    <property type="match status" value="1"/>
</dbReference>
<protein>
    <recommendedName>
        <fullName evidence="6">Secretion system C-terminal sorting domain-containing protein</fullName>
    </recommendedName>
</protein>
<dbReference type="PANTHER" id="PTHR31018:SF3">
    <property type="entry name" value="RECEPTOR PROTEIN-TYROSINE KINASE"/>
    <property type="match status" value="1"/>
</dbReference>
<keyword evidence="4" id="KW-0732">Signal</keyword>
<gene>
    <name evidence="7" type="ORF">BST83_01090</name>
</gene>
<dbReference type="RefSeq" id="WP_104808193.1">
    <property type="nucleotide sequence ID" value="NZ_MQUA01000004.1"/>
</dbReference>
<reference evidence="7 8" key="1">
    <citation type="submission" date="2016-11" db="EMBL/GenBank/DDBJ databases">
        <title>Trade-off between light-utilization and light-protection in marine flavobacteria.</title>
        <authorList>
            <person name="Kumagai Y."/>
        </authorList>
    </citation>
    <scope>NUCLEOTIDE SEQUENCE [LARGE SCALE GENOMIC DNA]</scope>
    <source>
        <strain evidence="7 8">ATCC 700397</strain>
    </source>
</reference>
<proteinExistence type="predicted"/>
<evidence type="ECO:0000256" key="4">
    <source>
        <dbReference type="ARBA" id="ARBA00022729"/>
    </source>
</evidence>
<dbReference type="OrthoDB" id="5508967at2"/>
<evidence type="ECO:0000256" key="2">
    <source>
        <dbReference type="ARBA" id="ARBA00022512"/>
    </source>
</evidence>
<keyword evidence="3" id="KW-0964">Secreted</keyword>
<dbReference type="Proteomes" id="UP000239522">
    <property type="component" value="Unassembled WGS sequence"/>
</dbReference>
<comment type="caution">
    <text evidence="7">The sequence shown here is derived from an EMBL/GenBank/DDBJ whole genome shotgun (WGS) entry which is preliminary data.</text>
</comment>
<evidence type="ECO:0000313" key="7">
    <source>
        <dbReference type="EMBL" id="PQB08977.1"/>
    </source>
</evidence>
<dbReference type="SUPFAM" id="SSF52058">
    <property type="entry name" value="L domain-like"/>
    <property type="match status" value="2"/>
</dbReference>
<keyword evidence="2" id="KW-0134">Cell wall</keyword>
<name>A0A2S7L277_9FLAO</name>
<dbReference type="InterPro" id="IPR051648">
    <property type="entry name" value="CWI-Assembly_Regulator"/>
</dbReference>
<accession>A0A2S7L277</accession>
<dbReference type="Gene3D" id="3.80.20.20">
    <property type="entry name" value="Receptor L-domain"/>
    <property type="match status" value="2"/>
</dbReference>
<evidence type="ECO:0000259" key="6">
    <source>
        <dbReference type="Pfam" id="PF18962"/>
    </source>
</evidence>
<comment type="subcellular location">
    <subcellularLocation>
        <location evidence="1">Secreted</location>
        <location evidence="1">Cell wall</location>
    </subcellularLocation>
</comment>
<evidence type="ECO:0000256" key="5">
    <source>
        <dbReference type="ARBA" id="ARBA00023180"/>
    </source>
</evidence>
<dbReference type="InterPro" id="IPR036941">
    <property type="entry name" value="Rcpt_L-dom_sf"/>
</dbReference>
<feature type="domain" description="Secretion system C-terminal sorting" evidence="6">
    <location>
        <begin position="346"/>
        <end position="410"/>
    </location>
</feature>
<dbReference type="GO" id="GO:0030313">
    <property type="term" value="C:cell envelope"/>
    <property type="evidence" value="ECO:0007669"/>
    <property type="project" value="UniProtKB-SubCell"/>
</dbReference>
<evidence type="ECO:0000256" key="1">
    <source>
        <dbReference type="ARBA" id="ARBA00004191"/>
    </source>
</evidence>
<dbReference type="PANTHER" id="PTHR31018">
    <property type="entry name" value="SPORULATION-SPECIFIC PROTEIN-RELATED"/>
    <property type="match status" value="1"/>
</dbReference>
<organism evidence="7 8">
    <name type="scientific">Polaribacter filamentus</name>
    <dbReference type="NCBI Taxonomy" id="53483"/>
    <lineage>
        <taxon>Bacteria</taxon>
        <taxon>Pseudomonadati</taxon>
        <taxon>Bacteroidota</taxon>
        <taxon>Flavobacteriia</taxon>
        <taxon>Flavobacteriales</taxon>
        <taxon>Flavobacteriaceae</taxon>
    </lineage>
</organism>
<dbReference type="EMBL" id="MQUA01000004">
    <property type="protein sequence ID" value="PQB08977.1"/>
    <property type="molecule type" value="Genomic_DNA"/>
</dbReference>
<dbReference type="AlphaFoldDB" id="A0A2S7L277"/>
<evidence type="ECO:0000256" key="3">
    <source>
        <dbReference type="ARBA" id="ARBA00022525"/>
    </source>
</evidence>
<keyword evidence="5" id="KW-0325">Glycoprotein</keyword>
<keyword evidence="8" id="KW-1185">Reference proteome</keyword>